<reference evidence="1" key="2">
    <citation type="submission" date="2014-03" db="EMBL/GenBank/DDBJ databases">
        <authorList>
            <person name="Urmite Genomes"/>
        </authorList>
    </citation>
    <scope>NUCLEOTIDE SEQUENCE</scope>
    <source>
        <strain evidence="1">DSM 44829</strain>
    </source>
</reference>
<dbReference type="InterPro" id="IPR010254">
    <property type="entry name" value="B12-dep_deHydtase_bsu"/>
</dbReference>
<dbReference type="Pfam" id="PF02288">
    <property type="entry name" value="Dehydratase_MU"/>
    <property type="match status" value="1"/>
</dbReference>
<dbReference type="EMBL" id="CCBB010000003">
    <property type="protein sequence ID" value="CDO09856.1"/>
    <property type="molecule type" value="Genomic_DNA"/>
</dbReference>
<dbReference type="Proteomes" id="UP000028870">
    <property type="component" value="Unassembled WGS sequence"/>
</dbReference>
<dbReference type="STRING" id="258533.BN977_04684"/>
<reference evidence="1" key="1">
    <citation type="submission" date="2014-03" db="EMBL/GenBank/DDBJ databases">
        <title>Draft Genome Sequence of Mycobacterium cosmeticum DSM 44829.</title>
        <authorList>
            <person name="Croce O."/>
            <person name="Robert C."/>
            <person name="Raoult D."/>
            <person name="Drancourt M."/>
        </authorList>
    </citation>
    <scope>NUCLEOTIDE SEQUENCE [LARGE SCALE GENOMIC DNA]</scope>
    <source>
        <strain evidence="1">DSM 44829</strain>
    </source>
</reference>
<keyword evidence="2" id="KW-1185">Reference proteome</keyword>
<evidence type="ECO:0000313" key="1">
    <source>
        <dbReference type="EMBL" id="CDO09856.1"/>
    </source>
</evidence>
<dbReference type="eggNOG" id="ENOG503354T">
    <property type="taxonomic scope" value="Bacteria"/>
</dbReference>
<dbReference type="Gene3D" id="3.40.50.10150">
    <property type="entry name" value="B12-dependent dehydatase associated subunit"/>
    <property type="match status" value="1"/>
</dbReference>
<gene>
    <name evidence="1" type="ORF">BN977_04684</name>
</gene>
<dbReference type="AlphaFoldDB" id="W9B517"/>
<organism evidence="1 2">
    <name type="scientific">Mycolicibacterium cosmeticum</name>
    <dbReference type="NCBI Taxonomy" id="258533"/>
    <lineage>
        <taxon>Bacteria</taxon>
        <taxon>Bacillati</taxon>
        <taxon>Actinomycetota</taxon>
        <taxon>Actinomycetes</taxon>
        <taxon>Mycobacteriales</taxon>
        <taxon>Mycobacteriaceae</taxon>
        <taxon>Mycolicibacterium</taxon>
    </lineage>
</organism>
<protein>
    <submittedName>
        <fullName evidence="1">PduH protein</fullName>
    </submittedName>
</protein>
<evidence type="ECO:0000313" key="2">
    <source>
        <dbReference type="Proteomes" id="UP000028870"/>
    </source>
</evidence>
<dbReference type="SUPFAM" id="SSF52968">
    <property type="entry name" value="B12-dependent dehydatase associated subunit"/>
    <property type="match status" value="1"/>
</dbReference>
<name>W9B517_MYCCO</name>
<dbReference type="InterPro" id="IPR003208">
    <property type="entry name" value="Dehydtase/Dehydtase_re"/>
</dbReference>
<comment type="caution">
    <text evidence="1">The sequence shown here is derived from an EMBL/GenBank/DDBJ whole genome shotgun (WGS) entry which is preliminary data.</text>
</comment>
<sequence>MLAGIEEEGVPAVLARRSTDEDAHTLARSAALESSLSVGVGIDGRGAVSVQHEQLAGPTAGLHAGPAVSSAAARTLGHNAARIVVGIPLRAVAP</sequence>
<proteinExistence type="predicted"/>
<accession>W9B517</accession>